<evidence type="ECO:0000313" key="3">
    <source>
        <dbReference type="Proteomes" id="UP001165580"/>
    </source>
</evidence>
<feature type="transmembrane region" description="Helical" evidence="1">
    <location>
        <begin position="309"/>
        <end position="330"/>
    </location>
</feature>
<keyword evidence="1" id="KW-0812">Transmembrane</keyword>
<dbReference type="Proteomes" id="UP001165580">
    <property type="component" value="Unassembled WGS sequence"/>
</dbReference>
<feature type="transmembrane region" description="Helical" evidence="1">
    <location>
        <begin position="283"/>
        <end position="302"/>
    </location>
</feature>
<evidence type="ECO:0000313" key="2">
    <source>
        <dbReference type="EMBL" id="MCS5716199.1"/>
    </source>
</evidence>
<keyword evidence="3" id="KW-1185">Reference proteome</keyword>
<dbReference type="EMBL" id="JANTEZ010000009">
    <property type="protein sequence ID" value="MCS5716199.1"/>
    <property type="molecule type" value="Genomic_DNA"/>
</dbReference>
<feature type="transmembrane region" description="Helical" evidence="1">
    <location>
        <begin position="181"/>
        <end position="207"/>
    </location>
</feature>
<dbReference type="RefSeq" id="WP_259487698.1">
    <property type="nucleotide sequence ID" value="NZ_JANTEZ010000009.1"/>
</dbReference>
<feature type="transmembrane region" description="Helical" evidence="1">
    <location>
        <begin position="342"/>
        <end position="364"/>
    </location>
</feature>
<organism evidence="2 3">
    <name type="scientific">Herbiconiux gentiana</name>
    <dbReference type="NCBI Taxonomy" id="2970912"/>
    <lineage>
        <taxon>Bacteria</taxon>
        <taxon>Bacillati</taxon>
        <taxon>Actinomycetota</taxon>
        <taxon>Actinomycetes</taxon>
        <taxon>Micrococcales</taxon>
        <taxon>Microbacteriaceae</taxon>
        <taxon>Herbiconiux</taxon>
    </lineage>
</organism>
<gene>
    <name evidence="2" type="ORF">NVV95_16755</name>
</gene>
<keyword evidence="1" id="KW-1133">Transmembrane helix</keyword>
<feature type="transmembrane region" description="Helical" evidence="1">
    <location>
        <begin position="27"/>
        <end position="45"/>
    </location>
</feature>
<feature type="transmembrane region" description="Helical" evidence="1">
    <location>
        <begin position="376"/>
        <end position="395"/>
    </location>
</feature>
<accession>A0ABT2GIZ4</accession>
<feature type="transmembrane region" description="Helical" evidence="1">
    <location>
        <begin position="219"/>
        <end position="238"/>
    </location>
</feature>
<comment type="caution">
    <text evidence="2">The sequence shown here is derived from an EMBL/GenBank/DDBJ whole genome shotgun (WGS) entry which is preliminary data.</text>
</comment>
<sequence>MPLSRARAATWVFGPEAGRVSPFPARAGAVTALFVVGTAVAALRLPDGQRNVLWSEDGNQFLEGAFAHDYLTNLVTPYAGYMHFLPRTAAQLVEAVVPTTQLGTGMNLAGAMVWAAAAVAAFVFTRDRVQRPLRLLLWLLVLIVPIGSLEVATNVANSHWFLIFALFLALSARSGPGVGRLLFGSVLVAAAVMSDPLAIAFAPLVLARAVLLPRLRENVVGIVFAAAAVVQVLVVLGTERDRGEPELEPAAMAATYLVRVVFGDLLGHTTGSAVYDTLGRHPVVLIAAAVVALLVLLIALRLGRDGLPALALAASAAFFTVTAVLTWASLGAPAPGQEVFRAGRYLVVPSLLLIVSTVSATSAWLPGPDARGGRRVARIVGVAIVAAALIAPGVVDYRSPDNKAGVPELTESVPTFRAECEADPAAEVRVPIGPAGYWFLVPCDRILHE</sequence>
<reference evidence="2" key="1">
    <citation type="submission" date="2022-08" db="EMBL/GenBank/DDBJ databases">
        <authorList>
            <person name="Deng Y."/>
            <person name="Han X.-F."/>
            <person name="Zhang Y.-Q."/>
        </authorList>
    </citation>
    <scope>NUCLEOTIDE SEQUENCE</scope>
    <source>
        <strain evidence="2">CPCC 205716</strain>
    </source>
</reference>
<feature type="transmembrane region" description="Helical" evidence="1">
    <location>
        <begin position="106"/>
        <end position="124"/>
    </location>
</feature>
<proteinExistence type="predicted"/>
<feature type="transmembrane region" description="Helical" evidence="1">
    <location>
        <begin position="136"/>
        <end position="169"/>
    </location>
</feature>
<name>A0ABT2GIZ4_9MICO</name>
<evidence type="ECO:0000256" key="1">
    <source>
        <dbReference type="SAM" id="Phobius"/>
    </source>
</evidence>
<keyword evidence="1" id="KW-0472">Membrane</keyword>
<evidence type="ECO:0008006" key="4">
    <source>
        <dbReference type="Google" id="ProtNLM"/>
    </source>
</evidence>
<protein>
    <recommendedName>
        <fullName evidence="4">DUF2029 domain-containing protein</fullName>
    </recommendedName>
</protein>